<sequence>MHPRIRLLSTAGTLALLMLLCLQMTAYARQPGRLVCDNWPPYEFEDGDTVQGFSTDVVRAVYKDMGVPIESITVLPWKRALTDLEQGKADALFSANDSPIRRRFAHFPTEPLAVSPWIVWSRKGDVPPTMDALKGRRVGVVIGFNYTPEFWDFITLYCHVQQVATDESNFLKLAQNRIDFTVAELHNGMYLLNKLALTGILPRPNLEIMRNGVYLIFNRKLVDQTFVKSFSDRLRIFKTGAAYRKLRLKYFGTEAQANELVP</sequence>
<feature type="chain" id="PRO_5026164311" evidence="2">
    <location>
        <begin position="29"/>
        <end position="262"/>
    </location>
</feature>
<dbReference type="SMART" id="SM00062">
    <property type="entry name" value="PBPb"/>
    <property type="match status" value="1"/>
</dbReference>
<evidence type="ECO:0000313" key="5">
    <source>
        <dbReference type="Proteomes" id="UP000428328"/>
    </source>
</evidence>
<dbReference type="InterPro" id="IPR001638">
    <property type="entry name" value="Solute-binding_3/MltF_N"/>
</dbReference>
<feature type="signal peptide" evidence="2">
    <location>
        <begin position="1"/>
        <end position="28"/>
    </location>
</feature>
<proteinExistence type="predicted"/>
<keyword evidence="1 2" id="KW-0732">Signal</keyword>
<dbReference type="Pfam" id="PF00497">
    <property type="entry name" value="SBP_bac_3"/>
    <property type="match status" value="1"/>
</dbReference>
<dbReference type="KEGG" id="psel:GM415_11125"/>
<dbReference type="EMBL" id="CP046400">
    <property type="protein sequence ID" value="QGY40651.1"/>
    <property type="molecule type" value="Genomic_DNA"/>
</dbReference>
<evidence type="ECO:0000259" key="3">
    <source>
        <dbReference type="SMART" id="SM00062"/>
    </source>
</evidence>
<dbReference type="PANTHER" id="PTHR35936:SF35">
    <property type="entry name" value="L-CYSTINE-BINDING PROTEIN TCYJ"/>
    <property type="match status" value="1"/>
</dbReference>
<evidence type="ECO:0000256" key="1">
    <source>
        <dbReference type="ARBA" id="ARBA00022729"/>
    </source>
</evidence>
<evidence type="ECO:0000313" key="4">
    <source>
        <dbReference type="EMBL" id="QGY40651.1"/>
    </source>
</evidence>
<keyword evidence="5" id="KW-1185">Reference proteome</keyword>
<dbReference type="PANTHER" id="PTHR35936">
    <property type="entry name" value="MEMBRANE-BOUND LYTIC MUREIN TRANSGLYCOSYLASE F"/>
    <property type="match status" value="1"/>
</dbReference>
<accession>A0A6I6JES5</accession>
<organism evidence="4 5">
    <name type="scientific">Pseudodesulfovibrio cashew</name>
    <dbReference type="NCBI Taxonomy" id="2678688"/>
    <lineage>
        <taxon>Bacteria</taxon>
        <taxon>Pseudomonadati</taxon>
        <taxon>Thermodesulfobacteriota</taxon>
        <taxon>Desulfovibrionia</taxon>
        <taxon>Desulfovibrionales</taxon>
        <taxon>Desulfovibrionaceae</taxon>
    </lineage>
</organism>
<dbReference type="AlphaFoldDB" id="A0A6I6JES5"/>
<gene>
    <name evidence="4" type="ORF">GM415_11125</name>
</gene>
<dbReference type="Gene3D" id="3.40.190.10">
    <property type="entry name" value="Periplasmic binding protein-like II"/>
    <property type="match status" value="2"/>
</dbReference>
<name>A0A6I6JES5_9BACT</name>
<dbReference type="SUPFAM" id="SSF53850">
    <property type="entry name" value="Periplasmic binding protein-like II"/>
    <property type="match status" value="1"/>
</dbReference>
<evidence type="ECO:0000256" key="2">
    <source>
        <dbReference type="SAM" id="SignalP"/>
    </source>
</evidence>
<reference evidence="4 5" key="1">
    <citation type="submission" date="2019-11" db="EMBL/GenBank/DDBJ databases">
        <authorList>
            <person name="Zheng R.K."/>
            <person name="Sun C.M."/>
        </authorList>
    </citation>
    <scope>NUCLEOTIDE SEQUENCE [LARGE SCALE GENOMIC DNA]</scope>
    <source>
        <strain evidence="4 5">SRB007</strain>
    </source>
</reference>
<protein>
    <submittedName>
        <fullName evidence="4">Transporter substrate-binding domain-containing protein</fullName>
    </submittedName>
</protein>
<feature type="domain" description="Solute-binding protein family 3/N-terminal" evidence="3">
    <location>
        <begin position="33"/>
        <end position="254"/>
    </location>
</feature>
<dbReference type="Proteomes" id="UP000428328">
    <property type="component" value="Chromosome"/>
</dbReference>